<evidence type="ECO:0000259" key="4">
    <source>
        <dbReference type="PROSITE" id="PS50026"/>
    </source>
</evidence>
<keyword evidence="1" id="KW-1015">Disulfide bond</keyword>
<sequence>MKKVVYTADNVRLDLVELAIRKHDLISVHGKVLFNRCEDLRSSQPITFMTENAVISVPGVRDLGSIQFQFRTNEPNGLLLYGVGIDRNNGIFIIEILDGFIYFVLDLGSGLTKVKALTGPVNDSSLHFVTLEHTSGAGVFTVDRKPQHYNISALKLTLKGELYVGGIGDNHKVSDAIKYSRLNRGYVGCMLHLVVDGGNVDLAALAMEQRQEGVGRYCRSSTPHCMSQPCHHRGVCQEGWNRYTCSCVNTNYTGDTCREGMSKYTFDICLYTCVCVCYF</sequence>
<comment type="caution">
    <text evidence="2">Lacks conserved residue(s) required for the propagation of feature annotation.</text>
</comment>
<dbReference type="CDD" id="cd00110">
    <property type="entry name" value="LamG"/>
    <property type="match status" value="1"/>
</dbReference>
<dbReference type="SMART" id="SM00282">
    <property type="entry name" value="LamG"/>
    <property type="match status" value="1"/>
</dbReference>
<feature type="domain" description="EGF-like" evidence="4">
    <location>
        <begin position="221"/>
        <end position="258"/>
    </location>
</feature>
<dbReference type="EMBL" id="JAODUO010000435">
    <property type="protein sequence ID" value="KAK2180620.1"/>
    <property type="molecule type" value="Genomic_DNA"/>
</dbReference>
<dbReference type="CDD" id="cd00054">
    <property type="entry name" value="EGF_CA"/>
    <property type="match status" value="1"/>
</dbReference>
<dbReference type="PROSITE" id="PS50025">
    <property type="entry name" value="LAM_G_DOMAIN"/>
    <property type="match status" value="1"/>
</dbReference>
<evidence type="ECO:0000313" key="6">
    <source>
        <dbReference type="Proteomes" id="UP001209878"/>
    </source>
</evidence>
<dbReference type="Pfam" id="PF02210">
    <property type="entry name" value="Laminin_G_2"/>
    <property type="match status" value="1"/>
</dbReference>
<dbReference type="PROSITE" id="PS50026">
    <property type="entry name" value="EGF_3"/>
    <property type="match status" value="1"/>
</dbReference>
<name>A0AAD9L0C2_RIDPI</name>
<evidence type="ECO:0000313" key="5">
    <source>
        <dbReference type="EMBL" id="KAK2180620.1"/>
    </source>
</evidence>
<dbReference type="AlphaFoldDB" id="A0AAD9L0C2"/>
<dbReference type="PANTHER" id="PTHR15036:SF89">
    <property type="entry name" value="NEUREXIN 1, ISOFORM F"/>
    <property type="match status" value="1"/>
</dbReference>
<dbReference type="SUPFAM" id="SSF49899">
    <property type="entry name" value="Concanavalin A-like lectins/glucanases"/>
    <property type="match status" value="1"/>
</dbReference>
<comment type="caution">
    <text evidence="5">The sequence shown here is derived from an EMBL/GenBank/DDBJ whole genome shotgun (WGS) entry which is preliminary data.</text>
</comment>
<evidence type="ECO:0000256" key="1">
    <source>
        <dbReference type="ARBA" id="ARBA00023157"/>
    </source>
</evidence>
<reference evidence="5" key="1">
    <citation type="journal article" date="2023" name="Mol. Biol. Evol.">
        <title>Third-Generation Sequencing Reveals the Adaptive Role of the Epigenome in Three Deep-Sea Polychaetes.</title>
        <authorList>
            <person name="Perez M."/>
            <person name="Aroh O."/>
            <person name="Sun Y."/>
            <person name="Lan Y."/>
            <person name="Juniper S.K."/>
            <person name="Young C.R."/>
            <person name="Angers B."/>
            <person name="Qian P.Y."/>
        </authorList>
    </citation>
    <scope>NUCLEOTIDE SEQUENCE</scope>
    <source>
        <strain evidence="5">R07B-5</strain>
    </source>
</reference>
<dbReference type="InterPro" id="IPR050372">
    <property type="entry name" value="Neurexin-related_CASP"/>
</dbReference>
<dbReference type="Pfam" id="PF00008">
    <property type="entry name" value="EGF"/>
    <property type="match status" value="1"/>
</dbReference>
<keyword evidence="6" id="KW-1185">Reference proteome</keyword>
<proteinExistence type="predicted"/>
<organism evidence="5 6">
    <name type="scientific">Ridgeia piscesae</name>
    <name type="common">Tubeworm</name>
    <dbReference type="NCBI Taxonomy" id="27915"/>
    <lineage>
        <taxon>Eukaryota</taxon>
        <taxon>Metazoa</taxon>
        <taxon>Spiralia</taxon>
        <taxon>Lophotrochozoa</taxon>
        <taxon>Annelida</taxon>
        <taxon>Polychaeta</taxon>
        <taxon>Sedentaria</taxon>
        <taxon>Canalipalpata</taxon>
        <taxon>Sabellida</taxon>
        <taxon>Siboglinidae</taxon>
        <taxon>Ridgeia</taxon>
    </lineage>
</organism>
<protein>
    <submittedName>
        <fullName evidence="5">Uncharacterized protein</fullName>
    </submittedName>
</protein>
<dbReference type="InterPro" id="IPR013320">
    <property type="entry name" value="ConA-like_dom_sf"/>
</dbReference>
<gene>
    <name evidence="5" type="ORF">NP493_435g01003</name>
</gene>
<dbReference type="InterPro" id="IPR000742">
    <property type="entry name" value="EGF"/>
</dbReference>
<dbReference type="Gene3D" id="2.10.25.10">
    <property type="entry name" value="Laminin"/>
    <property type="match status" value="1"/>
</dbReference>
<accession>A0AAD9L0C2</accession>
<dbReference type="Proteomes" id="UP001209878">
    <property type="component" value="Unassembled WGS sequence"/>
</dbReference>
<dbReference type="Gene3D" id="2.60.120.200">
    <property type="match status" value="1"/>
</dbReference>
<keyword evidence="2" id="KW-0245">EGF-like domain</keyword>
<evidence type="ECO:0000259" key="3">
    <source>
        <dbReference type="PROSITE" id="PS50025"/>
    </source>
</evidence>
<dbReference type="SUPFAM" id="SSF57196">
    <property type="entry name" value="EGF/Laminin"/>
    <property type="match status" value="1"/>
</dbReference>
<feature type="domain" description="Laminin G" evidence="3">
    <location>
        <begin position="44"/>
        <end position="218"/>
    </location>
</feature>
<dbReference type="PANTHER" id="PTHR15036">
    <property type="entry name" value="PIKACHURIN-LIKE PROTEIN"/>
    <property type="match status" value="1"/>
</dbReference>
<evidence type="ECO:0000256" key="2">
    <source>
        <dbReference type="PROSITE-ProRule" id="PRU00076"/>
    </source>
</evidence>
<dbReference type="InterPro" id="IPR001791">
    <property type="entry name" value="Laminin_G"/>
</dbReference>